<organism evidence="1 2">
    <name type="scientific">Elysia crispata</name>
    <name type="common">lettuce slug</name>
    <dbReference type="NCBI Taxonomy" id="231223"/>
    <lineage>
        <taxon>Eukaryota</taxon>
        <taxon>Metazoa</taxon>
        <taxon>Spiralia</taxon>
        <taxon>Lophotrochozoa</taxon>
        <taxon>Mollusca</taxon>
        <taxon>Gastropoda</taxon>
        <taxon>Heterobranchia</taxon>
        <taxon>Euthyneura</taxon>
        <taxon>Panpulmonata</taxon>
        <taxon>Sacoglossa</taxon>
        <taxon>Placobranchoidea</taxon>
        <taxon>Plakobranchidae</taxon>
        <taxon>Elysia</taxon>
    </lineage>
</organism>
<reference evidence="1" key="1">
    <citation type="journal article" date="2023" name="G3 (Bethesda)">
        <title>A reference genome for the long-term kleptoplast-retaining sea slug Elysia crispata morphotype clarki.</title>
        <authorList>
            <person name="Eastman K.E."/>
            <person name="Pendleton A.L."/>
            <person name="Shaikh M.A."/>
            <person name="Suttiyut T."/>
            <person name="Ogas R."/>
            <person name="Tomko P."/>
            <person name="Gavelis G."/>
            <person name="Widhalm J.R."/>
            <person name="Wisecaver J.H."/>
        </authorList>
    </citation>
    <scope>NUCLEOTIDE SEQUENCE</scope>
    <source>
        <strain evidence="1">ECLA1</strain>
    </source>
</reference>
<evidence type="ECO:0000313" key="2">
    <source>
        <dbReference type="Proteomes" id="UP001283361"/>
    </source>
</evidence>
<evidence type="ECO:0000313" key="1">
    <source>
        <dbReference type="EMBL" id="KAK3758376.1"/>
    </source>
</evidence>
<accession>A0AAE0YXB3</accession>
<gene>
    <name evidence="1" type="ORF">RRG08_007114</name>
</gene>
<comment type="caution">
    <text evidence="1">The sequence shown here is derived from an EMBL/GenBank/DDBJ whole genome shotgun (WGS) entry which is preliminary data.</text>
</comment>
<proteinExistence type="predicted"/>
<dbReference type="Proteomes" id="UP001283361">
    <property type="component" value="Unassembled WGS sequence"/>
</dbReference>
<keyword evidence="2" id="KW-1185">Reference proteome</keyword>
<dbReference type="AlphaFoldDB" id="A0AAE0YXB3"/>
<feature type="non-terminal residue" evidence="1">
    <location>
        <position position="1"/>
    </location>
</feature>
<protein>
    <submittedName>
        <fullName evidence="1">Uncharacterized protein</fullName>
    </submittedName>
</protein>
<name>A0AAE0YXB3_9GAST</name>
<sequence length="49" mass="5706">MFTTRHTLPCIFWGGFTRKYSLNSKTGTLLPEFPNSRYLILPAAFPREK</sequence>
<dbReference type="EMBL" id="JAWDGP010005273">
    <property type="protein sequence ID" value="KAK3758376.1"/>
    <property type="molecule type" value="Genomic_DNA"/>
</dbReference>